<dbReference type="OrthoDB" id="383982at2157"/>
<dbReference type="Pfam" id="PF08937">
    <property type="entry name" value="ThsB_TIR"/>
    <property type="match status" value="1"/>
</dbReference>
<gene>
    <name evidence="2" type="ORF">Mpt1_c10060</name>
</gene>
<dbReference type="GeneID" id="24818667"/>
<dbReference type="AlphaFoldDB" id="A0A0A7LCT1"/>
<keyword evidence="3" id="KW-1185">Reference proteome</keyword>
<feature type="domain" description="Thoeris protein ThsB TIR-like" evidence="1">
    <location>
        <begin position="69"/>
        <end position="112"/>
    </location>
</feature>
<dbReference type="InterPro" id="IPR036490">
    <property type="entry name" value="ThsB_TIR-like_sf"/>
</dbReference>
<dbReference type="KEGG" id="mear:Mpt1_c10060"/>
<dbReference type="HOGENOM" id="CLU_1782432_0_0_2"/>
<dbReference type="InterPro" id="IPR015032">
    <property type="entry name" value="ThsB__TIR-like_domain"/>
</dbReference>
<dbReference type="SUPFAM" id="SSF52206">
    <property type="entry name" value="Hypothetical protein MTH538"/>
    <property type="match status" value="1"/>
</dbReference>
<dbReference type="EMBL" id="CP010070">
    <property type="protein sequence ID" value="AIZ56879.1"/>
    <property type="molecule type" value="Genomic_DNA"/>
</dbReference>
<dbReference type="Gene3D" id="3.40.50.9200">
    <property type="entry name" value="Hypothetical protein MTH538"/>
    <property type="match status" value="1"/>
</dbReference>
<protein>
    <recommendedName>
        <fullName evidence="1">Thoeris protein ThsB TIR-like domain-containing protein</fullName>
    </recommendedName>
</protein>
<proteinExistence type="predicted"/>
<evidence type="ECO:0000259" key="1">
    <source>
        <dbReference type="Pfam" id="PF08937"/>
    </source>
</evidence>
<dbReference type="RefSeq" id="WP_048112765.1">
    <property type="nucleotide sequence ID" value="NZ_CP010070.1"/>
</dbReference>
<reference evidence="2 3" key="1">
    <citation type="journal article" date="2014" name="Appl. Environ. Microbiol.">
        <title>Comparative Genome Analysis of 'Candidatus Methanoplasma termitum' Indicates a New Mode of Energy Metabolism in the Seventh Order of Methanogens.</title>
        <authorList>
            <person name="Lang K."/>
            <person name="Schuldes J."/>
            <person name="Klingl A."/>
            <person name="Poehlein A."/>
            <person name="Daniel R."/>
            <person name="Brune A."/>
        </authorList>
    </citation>
    <scope>NUCLEOTIDE SEQUENCE [LARGE SCALE GENOMIC DNA]</scope>
    <source>
        <strain evidence="3">Mpt1</strain>
    </source>
</reference>
<evidence type="ECO:0000313" key="3">
    <source>
        <dbReference type="Proteomes" id="UP000030787"/>
    </source>
</evidence>
<dbReference type="STRING" id="1577791.Mpt1_c10060"/>
<accession>A0A0A7LCT1</accession>
<evidence type="ECO:0000313" key="2">
    <source>
        <dbReference type="EMBL" id="AIZ56879.1"/>
    </source>
</evidence>
<dbReference type="Proteomes" id="UP000030787">
    <property type="component" value="Chromosome"/>
</dbReference>
<organism evidence="2 3">
    <name type="scientific">Candidatus Methanoplasma termitum</name>
    <dbReference type="NCBI Taxonomy" id="1577791"/>
    <lineage>
        <taxon>Archaea</taxon>
        <taxon>Methanobacteriati</taxon>
        <taxon>Thermoplasmatota</taxon>
        <taxon>Thermoplasmata</taxon>
        <taxon>Methanomassiliicoccales</taxon>
        <taxon>Methanomassiliicoccaceae</taxon>
        <taxon>Candidatus Methanoplasma</taxon>
    </lineage>
</organism>
<name>A0A0A7LCT1_9ARCH</name>
<sequence>MGKNTLGRNKCGRHLNPNPSRARVFFSSRNCDAGQVGFLKSQRRTTKSLDFIDYGIKNPYLLGWKNSAKYRIRNSDAVVVGIGKTTYKSKSVNWEVKTAKKFNKPIIGVKLSKGVKVPDTIRKNGKIINWECNTIQREIDKSKNKRT</sequence>